<gene>
    <name evidence="3 5" type="primary">smpB</name>
    <name evidence="5" type="ORF">TRIP_D310045</name>
</gene>
<keyword evidence="1 3" id="KW-0963">Cytoplasm</keyword>
<accession>A0A653AC56</accession>
<evidence type="ECO:0000256" key="4">
    <source>
        <dbReference type="SAM" id="MobiDB-lite"/>
    </source>
</evidence>
<dbReference type="Pfam" id="PF01668">
    <property type="entry name" value="SmpB"/>
    <property type="match status" value="1"/>
</dbReference>
<dbReference type="InterPro" id="IPR023620">
    <property type="entry name" value="SmpB"/>
</dbReference>
<dbReference type="NCBIfam" id="NF003843">
    <property type="entry name" value="PRK05422.1"/>
    <property type="match status" value="1"/>
</dbReference>
<dbReference type="PANTHER" id="PTHR30308:SF2">
    <property type="entry name" value="SSRA-BINDING PROTEIN"/>
    <property type="match status" value="1"/>
</dbReference>
<keyword evidence="2 3" id="KW-0694">RNA-binding</keyword>
<comment type="function">
    <text evidence="3">Required for rescue of stalled ribosomes mediated by trans-translation. Binds to transfer-messenger RNA (tmRNA), required for stable association of tmRNA with ribosomes. tmRNA and SmpB together mimic tRNA shape, replacing the anticodon stem-loop with SmpB. tmRNA is encoded by the ssrA gene; the 2 termini fold to resemble tRNA(Ala) and it encodes a 'tag peptide', a short internal open reading frame. During trans-translation Ala-aminoacylated tmRNA acts like a tRNA, entering the A-site of stalled ribosomes, displacing the stalled mRNA. The ribosome then switches to translate the ORF on the tmRNA; the nascent peptide is terminated with the 'tag peptide' encoded by the tmRNA and targeted for degradation. The ribosome is freed to recommence translation, which seems to be the essential function of trans-translation.</text>
</comment>
<dbReference type="InterPro" id="IPR020081">
    <property type="entry name" value="SsrA-bd_prot_CS"/>
</dbReference>
<dbReference type="NCBIfam" id="TIGR00086">
    <property type="entry name" value="smpB"/>
    <property type="match status" value="1"/>
</dbReference>
<evidence type="ECO:0000256" key="1">
    <source>
        <dbReference type="ARBA" id="ARBA00022490"/>
    </source>
</evidence>
<organism evidence="5">
    <name type="scientific">uncultured Paludibacter sp</name>
    <dbReference type="NCBI Taxonomy" id="497635"/>
    <lineage>
        <taxon>Bacteria</taxon>
        <taxon>Pseudomonadati</taxon>
        <taxon>Bacteroidota</taxon>
        <taxon>Bacteroidia</taxon>
        <taxon>Bacteroidales</taxon>
        <taxon>Paludibacteraceae</taxon>
        <taxon>Paludibacter</taxon>
        <taxon>environmental samples</taxon>
    </lineage>
</organism>
<dbReference type="PANTHER" id="PTHR30308">
    <property type="entry name" value="TMRNA-BINDING COMPONENT OF TRANS-TRANSLATION TAGGING COMPLEX"/>
    <property type="match status" value="1"/>
</dbReference>
<dbReference type="HAMAP" id="MF_00023">
    <property type="entry name" value="SmpB"/>
    <property type="match status" value="1"/>
</dbReference>
<dbReference type="GO" id="GO:0070929">
    <property type="term" value="P:trans-translation"/>
    <property type="evidence" value="ECO:0007669"/>
    <property type="project" value="UniProtKB-UniRule"/>
</dbReference>
<name>A0A653AC56_9BACT</name>
<comment type="subcellular location">
    <subcellularLocation>
        <location evidence="3">Cytoplasm</location>
    </subcellularLocation>
    <text evidence="3">The tmRNA-SmpB complex associates with stalled 70S ribosomes.</text>
</comment>
<proteinExistence type="inferred from homology"/>
<reference evidence="5" key="1">
    <citation type="submission" date="2018-07" db="EMBL/GenBank/DDBJ databases">
        <authorList>
            <consortium name="Genoscope - CEA"/>
            <person name="William W."/>
        </authorList>
    </citation>
    <scope>NUCLEOTIDE SEQUENCE</scope>
    <source>
        <strain evidence="5">IK1</strain>
    </source>
</reference>
<dbReference type="PROSITE" id="PS01317">
    <property type="entry name" value="SSRP"/>
    <property type="match status" value="1"/>
</dbReference>
<dbReference type="GO" id="GO:0005829">
    <property type="term" value="C:cytosol"/>
    <property type="evidence" value="ECO:0007669"/>
    <property type="project" value="TreeGrafter"/>
</dbReference>
<protein>
    <recommendedName>
        <fullName evidence="3">SsrA-binding protein</fullName>
    </recommendedName>
    <alternativeName>
        <fullName evidence="3">Small protein B</fullName>
    </alternativeName>
</protein>
<dbReference type="SUPFAM" id="SSF74982">
    <property type="entry name" value="Small protein B (SmpB)"/>
    <property type="match status" value="1"/>
</dbReference>
<dbReference type="GO" id="GO:0003723">
    <property type="term" value="F:RNA binding"/>
    <property type="evidence" value="ECO:0007669"/>
    <property type="project" value="UniProtKB-UniRule"/>
</dbReference>
<comment type="similarity">
    <text evidence="3">Belongs to the SmpB family.</text>
</comment>
<evidence type="ECO:0000256" key="3">
    <source>
        <dbReference type="HAMAP-Rule" id="MF_00023"/>
    </source>
</evidence>
<evidence type="ECO:0000313" key="5">
    <source>
        <dbReference type="EMBL" id="VBB45650.1"/>
    </source>
</evidence>
<dbReference type="InterPro" id="IPR000037">
    <property type="entry name" value="SsrA-bd_prot"/>
</dbReference>
<dbReference type="GO" id="GO:0070930">
    <property type="term" value="P:trans-translation-dependent protein tagging"/>
    <property type="evidence" value="ECO:0007669"/>
    <property type="project" value="TreeGrafter"/>
</dbReference>
<feature type="region of interest" description="Disordered" evidence="4">
    <location>
        <begin position="140"/>
        <end position="162"/>
    </location>
</feature>
<evidence type="ECO:0000256" key="2">
    <source>
        <dbReference type="ARBA" id="ARBA00022884"/>
    </source>
</evidence>
<dbReference type="AlphaFoldDB" id="A0A653AC56"/>
<sequence>MYFCVKNYGRKMLKKSDITIKNKRATFDYEILDRFTAGIQLFGTEIKSIRDGKASLTETYCTFISDELWVKNMNISTYFFGTYNNHEPRRDRKLLLTKRELNKLVRATKETGNTIIPIKLFINEKGLAKLEIGLARGKKSYDKRQTLKEKDDKREMDRAFKR</sequence>
<dbReference type="Gene3D" id="2.40.280.10">
    <property type="match status" value="1"/>
</dbReference>
<dbReference type="EMBL" id="UPXZ01000025">
    <property type="protein sequence ID" value="VBB45650.1"/>
    <property type="molecule type" value="Genomic_DNA"/>
</dbReference>